<gene>
    <name evidence="1" type="ORF">H0235_011199</name>
</gene>
<sequence length="119" mass="13926">MTMTLTTRKAKARAILSTVRRVHRRERVPSLVSLVLTETIRVWLIDARQFAERSIKGVFVLEERKRVAKQIGTWGLDGNVSTRGRCPSSFYREMEEEFSRWTEKEKESVRSKEGKQKRG</sequence>
<comment type="caution">
    <text evidence="1">The sequence shown here is derived from an EMBL/GenBank/DDBJ whole genome shotgun (WGS) entry which is preliminary data.</text>
</comment>
<name>A0A834NRQ1_VESPE</name>
<dbReference type="AlphaFoldDB" id="A0A834NRQ1"/>
<proteinExistence type="predicted"/>
<protein>
    <submittedName>
        <fullName evidence="1">Uncharacterized protein</fullName>
    </submittedName>
</protein>
<evidence type="ECO:0000313" key="1">
    <source>
        <dbReference type="EMBL" id="KAF7416668.1"/>
    </source>
</evidence>
<dbReference type="Proteomes" id="UP000600918">
    <property type="component" value="Unassembled WGS sequence"/>
</dbReference>
<dbReference type="EMBL" id="JACSDY010000010">
    <property type="protein sequence ID" value="KAF7416668.1"/>
    <property type="molecule type" value="Genomic_DNA"/>
</dbReference>
<accession>A0A834NRQ1</accession>
<organism evidence="1 2">
    <name type="scientific">Vespula pensylvanica</name>
    <name type="common">Western yellow jacket</name>
    <name type="synonym">Wasp</name>
    <dbReference type="NCBI Taxonomy" id="30213"/>
    <lineage>
        <taxon>Eukaryota</taxon>
        <taxon>Metazoa</taxon>
        <taxon>Ecdysozoa</taxon>
        <taxon>Arthropoda</taxon>
        <taxon>Hexapoda</taxon>
        <taxon>Insecta</taxon>
        <taxon>Pterygota</taxon>
        <taxon>Neoptera</taxon>
        <taxon>Endopterygota</taxon>
        <taxon>Hymenoptera</taxon>
        <taxon>Apocrita</taxon>
        <taxon>Aculeata</taxon>
        <taxon>Vespoidea</taxon>
        <taxon>Vespidae</taxon>
        <taxon>Vespinae</taxon>
        <taxon>Vespula</taxon>
    </lineage>
</organism>
<keyword evidence="2" id="KW-1185">Reference proteome</keyword>
<evidence type="ECO:0000313" key="2">
    <source>
        <dbReference type="Proteomes" id="UP000600918"/>
    </source>
</evidence>
<reference evidence="1" key="1">
    <citation type="journal article" date="2020" name="G3 (Bethesda)">
        <title>High-Quality Assemblies for Three Invasive Social Wasps from the &lt;i&gt;Vespula&lt;/i&gt; Genus.</title>
        <authorList>
            <person name="Harrop T.W.R."/>
            <person name="Guhlin J."/>
            <person name="McLaughlin G.M."/>
            <person name="Permina E."/>
            <person name="Stockwell P."/>
            <person name="Gilligan J."/>
            <person name="Le Lec M.F."/>
            <person name="Gruber M.A.M."/>
            <person name="Quinn O."/>
            <person name="Lovegrove M."/>
            <person name="Duncan E.J."/>
            <person name="Remnant E.J."/>
            <person name="Van Eeckhoven J."/>
            <person name="Graham B."/>
            <person name="Knapp R.A."/>
            <person name="Langford K.W."/>
            <person name="Kronenberg Z."/>
            <person name="Press M.O."/>
            <person name="Eacker S.M."/>
            <person name="Wilson-Rankin E.E."/>
            <person name="Purcell J."/>
            <person name="Lester P.J."/>
            <person name="Dearden P.K."/>
        </authorList>
    </citation>
    <scope>NUCLEOTIDE SEQUENCE</scope>
    <source>
        <strain evidence="1">Volc-1</strain>
    </source>
</reference>